<dbReference type="GO" id="GO:0010255">
    <property type="term" value="P:glucose mediated signaling pathway"/>
    <property type="evidence" value="ECO:0007669"/>
    <property type="project" value="EnsemblFungi"/>
</dbReference>
<feature type="compositionally biased region" description="Low complexity" evidence="1">
    <location>
        <begin position="463"/>
        <end position="472"/>
    </location>
</feature>
<feature type="region of interest" description="Disordered" evidence="1">
    <location>
        <begin position="746"/>
        <end position="766"/>
    </location>
</feature>
<dbReference type="Gene3D" id="2.120.10.80">
    <property type="entry name" value="Kelch-type beta propeller"/>
    <property type="match status" value="2"/>
</dbReference>
<protein>
    <submittedName>
        <fullName evidence="2">Uncharacterized protein</fullName>
    </submittedName>
</protein>
<dbReference type="GO" id="GO:0000209">
    <property type="term" value="P:protein polyubiquitination"/>
    <property type="evidence" value="ECO:0007669"/>
    <property type="project" value="EnsemblFungi"/>
</dbReference>
<dbReference type="KEGG" id="vpo:Kpol_1049p15"/>
<sequence length="865" mass="97360">MEERKLDLSPLDVDEGYDITQSGVSEITHTLDNELVIDIQNSKKRRHIPYMSNYFSALHNNSDKLTKKRISLTNESLLKRYYETRKSVAYNYYRNSSIVSSSDSAATQSNEKLTSFFSTENIFGLSEDQINSYTLMNNVDLQFKDVNKDNYDMDNNNENDTESSDLGCEELFNSAALTTYYNYYQGLLTVDPKDLNVMKDHHLWMPSLRKDYRYLLFRKGKSTLDPYAYKTCPLFIEGTGYIPEQYDTYAGSTMIPGIFSEVKLPSLVHHCSVECDDQMYILGGLMACYRYDEEAPNLNDFTVKGVDNLPPPIIPDVINNPAMVDNPHLYVLSYTSSRLTRPQLSGNIPPPLLCMQGSKLTDRYIFYYGGFELKTKTHVDENGKYHLEKCVFINNAGYILDTLTFRFTKIDVMSQPYSFISCTSLSARFGHCQVSLGNEVVIEPSTKTGDVTNTSYDESNDQTSISGVSSVGSDSTSILRSASPMLDPTKSLSNNTHQSNAFSVLVFGGYTLSNGDKYEAMDDMWKIEIPVVARGKIGYYKFDESANASMIPIDNAPGKWPSKRGFAGSCIPSIPIPTTINSEEDILKKLENEFEIEYNAIRTDKNSSTAYYKVDQMMNDSVDEKNANESFVFIRRKEMNNRNENIDIVPKDIQPNFFKPIPPKEEKESKKTLVLYGGSNYYDVYGDMWWFDLDGEKWECVSAFAKTENNDEGMVPIEVPNVGHSLCPIGSMLVCVGGLTPEDVNDLYPESRGPDDKSHERHSKENDYEAVPVGSALFTILDLDSQCLEGQKIKHSDDGYSRPVYTKITGREESQLIRSIGSTAIQINGTIILVGGLVAVHGKLTDLYLRGTVLHSVMPSISLST</sequence>
<dbReference type="OrthoDB" id="10251809at2759"/>
<reference evidence="2 3" key="1">
    <citation type="journal article" date="2007" name="Proc. Natl. Acad. Sci. U.S.A.">
        <title>Independent sorting-out of thousands of duplicated gene pairs in two yeast species descended from a whole-genome duplication.</title>
        <authorList>
            <person name="Scannell D.R."/>
            <person name="Frank A.C."/>
            <person name="Conant G.C."/>
            <person name="Byrne K.P."/>
            <person name="Woolfit M."/>
            <person name="Wolfe K.H."/>
        </authorList>
    </citation>
    <scope>NUCLEOTIDE SEQUENCE [LARGE SCALE GENOMIC DNA]</scope>
    <source>
        <strain evidence="3">ATCC 22028 / DSM 70294 / BCRC 21397 / CBS 2163 / NBRC 10782 / NRRL Y-8283 / UCD 57-17</strain>
    </source>
</reference>
<accession>A7TPQ5</accession>
<feature type="compositionally biased region" description="Polar residues" evidence="1">
    <location>
        <begin position="447"/>
        <end position="457"/>
    </location>
</feature>
<gene>
    <name evidence="2" type="ORF">Kpol_1049p15</name>
</gene>
<dbReference type="GO" id="GO:0007124">
    <property type="term" value="P:pseudohyphal growth"/>
    <property type="evidence" value="ECO:0007669"/>
    <property type="project" value="EnsemblFungi"/>
</dbReference>
<dbReference type="HOGENOM" id="CLU_015198_0_0_1"/>
<dbReference type="Proteomes" id="UP000000267">
    <property type="component" value="Unassembled WGS sequence"/>
</dbReference>
<keyword evidence="3" id="KW-1185">Reference proteome</keyword>
<dbReference type="FunCoup" id="A7TPQ5">
    <property type="interactions" value="27"/>
</dbReference>
<dbReference type="GO" id="GO:0006511">
    <property type="term" value="P:ubiquitin-dependent protein catabolic process"/>
    <property type="evidence" value="ECO:0007669"/>
    <property type="project" value="EnsemblFungi"/>
</dbReference>
<dbReference type="eggNOG" id="ENOG502QV98">
    <property type="taxonomic scope" value="Eukaryota"/>
</dbReference>
<evidence type="ECO:0000256" key="1">
    <source>
        <dbReference type="SAM" id="MobiDB-lite"/>
    </source>
</evidence>
<dbReference type="GO" id="GO:0032794">
    <property type="term" value="F:GTPase activating protein binding"/>
    <property type="evidence" value="ECO:0007669"/>
    <property type="project" value="EnsemblFungi"/>
</dbReference>
<organism evidence="3">
    <name type="scientific">Vanderwaltozyma polyspora (strain ATCC 22028 / DSM 70294 / BCRC 21397 / CBS 2163 / NBRC 10782 / NRRL Y-8283 / UCD 57-17)</name>
    <name type="common">Kluyveromyces polysporus</name>
    <dbReference type="NCBI Taxonomy" id="436907"/>
    <lineage>
        <taxon>Eukaryota</taxon>
        <taxon>Fungi</taxon>
        <taxon>Dikarya</taxon>
        <taxon>Ascomycota</taxon>
        <taxon>Saccharomycotina</taxon>
        <taxon>Saccharomycetes</taxon>
        <taxon>Saccharomycetales</taxon>
        <taxon>Saccharomycetaceae</taxon>
        <taxon>Vanderwaltozyma</taxon>
    </lineage>
</organism>
<dbReference type="InParanoid" id="A7TPQ5"/>
<dbReference type="SUPFAM" id="SSF117281">
    <property type="entry name" value="Kelch motif"/>
    <property type="match status" value="2"/>
</dbReference>
<evidence type="ECO:0000313" key="2">
    <source>
        <dbReference type="EMBL" id="EDO15757.1"/>
    </source>
</evidence>
<dbReference type="GO" id="GO:0005886">
    <property type="term" value="C:plasma membrane"/>
    <property type="evidence" value="ECO:0007669"/>
    <property type="project" value="EnsemblFungi"/>
</dbReference>
<dbReference type="RefSeq" id="XP_001643615.1">
    <property type="nucleotide sequence ID" value="XM_001643565.1"/>
</dbReference>
<proteinExistence type="predicted"/>
<dbReference type="AlphaFoldDB" id="A7TPQ5"/>
<dbReference type="GO" id="GO:0004862">
    <property type="term" value="F:cAMP-dependent protein kinase inhibitor activity"/>
    <property type="evidence" value="ECO:0007669"/>
    <property type="project" value="EnsemblFungi"/>
</dbReference>
<dbReference type="GeneID" id="5543851"/>
<name>A7TPQ5_VANPO</name>
<dbReference type="PANTHER" id="PTHR23244">
    <property type="entry name" value="KELCH REPEAT DOMAIN"/>
    <property type="match status" value="1"/>
</dbReference>
<feature type="compositionally biased region" description="Basic and acidic residues" evidence="1">
    <location>
        <begin position="752"/>
        <end position="766"/>
    </location>
</feature>
<feature type="region of interest" description="Disordered" evidence="1">
    <location>
        <begin position="447"/>
        <end position="472"/>
    </location>
</feature>
<dbReference type="GO" id="GO:0046580">
    <property type="term" value="P:negative regulation of Ras protein signal transduction"/>
    <property type="evidence" value="ECO:0007669"/>
    <property type="project" value="EnsemblFungi"/>
</dbReference>
<evidence type="ECO:0000313" key="3">
    <source>
        <dbReference type="Proteomes" id="UP000000267"/>
    </source>
</evidence>
<dbReference type="EMBL" id="DS480446">
    <property type="protein sequence ID" value="EDO15757.1"/>
    <property type="molecule type" value="Genomic_DNA"/>
</dbReference>
<dbReference type="GO" id="GO:0046579">
    <property type="term" value="P:positive regulation of Ras protein signal transduction"/>
    <property type="evidence" value="ECO:0007669"/>
    <property type="project" value="EnsemblFungi"/>
</dbReference>
<dbReference type="GO" id="GO:0001403">
    <property type="term" value="P:invasive growth in response to glucose limitation"/>
    <property type="evidence" value="ECO:0007669"/>
    <property type="project" value="EnsemblFungi"/>
</dbReference>
<dbReference type="PhylomeDB" id="A7TPQ5"/>
<dbReference type="PANTHER" id="PTHR23244:SF471">
    <property type="entry name" value="GUANINE NUCLEOTIDE-BINDING PROTEIN SUBUNIT BETA 1-RELATED"/>
    <property type="match status" value="1"/>
</dbReference>
<dbReference type="InterPro" id="IPR015915">
    <property type="entry name" value="Kelch-typ_b-propeller"/>
</dbReference>
<dbReference type="STRING" id="436907.A7TPQ5"/>
<dbReference type="OMA" id="IPYMSNY"/>